<sequence>EFLNIYYLEKDIIFYRVVIAWYATALGVNTILNSVIFFWTRPILRKEAFKVLKGIRGN</sequence>
<gene>
    <name evidence="1" type="ORF">PACLA_8A016039</name>
</gene>
<dbReference type="AlphaFoldDB" id="A0A7D9E9M5"/>
<feature type="non-terminal residue" evidence="1">
    <location>
        <position position="1"/>
    </location>
</feature>
<dbReference type="Proteomes" id="UP001152795">
    <property type="component" value="Unassembled WGS sequence"/>
</dbReference>
<protein>
    <submittedName>
        <fullName evidence="1">Uncharacterized protein</fullName>
    </submittedName>
</protein>
<proteinExistence type="predicted"/>
<evidence type="ECO:0000313" key="1">
    <source>
        <dbReference type="EMBL" id="CAB4005162.1"/>
    </source>
</evidence>
<comment type="caution">
    <text evidence="1">The sequence shown here is derived from an EMBL/GenBank/DDBJ whole genome shotgun (WGS) entry which is preliminary data.</text>
</comment>
<keyword evidence="2" id="KW-1185">Reference proteome</keyword>
<dbReference type="EMBL" id="CACRXK020005111">
    <property type="protein sequence ID" value="CAB4005162.1"/>
    <property type="molecule type" value="Genomic_DNA"/>
</dbReference>
<organism evidence="1 2">
    <name type="scientific">Paramuricea clavata</name>
    <name type="common">Red gorgonian</name>
    <name type="synonym">Violescent sea-whip</name>
    <dbReference type="NCBI Taxonomy" id="317549"/>
    <lineage>
        <taxon>Eukaryota</taxon>
        <taxon>Metazoa</taxon>
        <taxon>Cnidaria</taxon>
        <taxon>Anthozoa</taxon>
        <taxon>Octocorallia</taxon>
        <taxon>Malacalcyonacea</taxon>
        <taxon>Plexauridae</taxon>
        <taxon>Paramuricea</taxon>
    </lineage>
</organism>
<reference evidence="1" key="1">
    <citation type="submission" date="2020-04" db="EMBL/GenBank/DDBJ databases">
        <authorList>
            <person name="Alioto T."/>
            <person name="Alioto T."/>
            <person name="Gomez Garrido J."/>
        </authorList>
    </citation>
    <scope>NUCLEOTIDE SEQUENCE</scope>
    <source>
        <strain evidence="1">A484AB</strain>
    </source>
</reference>
<evidence type="ECO:0000313" key="2">
    <source>
        <dbReference type="Proteomes" id="UP001152795"/>
    </source>
</evidence>
<accession>A0A7D9E9M5</accession>
<name>A0A7D9E9M5_PARCT</name>